<dbReference type="InterPro" id="IPR008949">
    <property type="entry name" value="Isoprenoid_synthase_dom_sf"/>
</dbReference>
<dbReference type="EMBL" id="CAEKKB010000008">
    <property type="protein sequence ID" value="CAB4319991.1"/>
    <property type="molecule type" value="Genomic_DNA"/>
</dbReference>
<evidence type="ECO:0000313" key="2">
    <source>
        <dbReference type="Proteomes" id="UP000507245"/>
    </source>
</evidence>
<sequence length="59" mass="6674">MPVLKRVLNLTRVADLLYKGEDGFTRVGKVTKDSVASVCINPVPLYAWPDEVQPFNHFQ</sequence>
<dbReference type="Gene3D" id="1.10.600.10">
    <property type="entry name" value="Farnesyl Diphosphate Synthase"/>
    <property type="match status" value="1"/>
</dbReference>
<dbReference type="AlphaFoldDB" id="A0A6J5Y3I2"/>
<dbReference type="OrthoDB" id="1163189at2759"/>
<dbReference type="SUPFAM" id="SSF48576">
    <property type="entry name" value="Terpenoid synthases"/>
    <property type="match status" value="1"/>
</dbReference>
<reference evidence="2" key="1">
    <citation type="journal article" date="2020" name="Genome Biol.">
        <title>Gamete binning: chromosome-level and haplotype-resolved genome assembly enabled by high-throughput single-cell sequencing of gamete genomes.</title>
        <authorList>
            <person name="Campoy J.A."/>
            <person name="Sun H."/>
            <person name="Goel M."/>
            <person name="Jiao W.-B."/>
            <person name="Folz-Donahue K."/>
            <person name="Wang N."/>
            <person name="Rubio M."/>
            <person name="Liu C."/>
            <person name="Kukat C."/>
            <person name="Ruiz D."/>
            <person name="Huettel B."/>
            <person name="Schneeberger K."/>
        </authorList>
    </citation>
    <scope>NUCLEOTIDE SEQUENCE [LARGE SCALE GENOMIC DNA]</scope>
    <source>
        <strain evidence="2">cv. Rojo Pasion</strain>
    </source>
</reference>
<gene>
    <name evidence="1" type="ORF">ORAREDHAP_LOCUS48148</name>
</gene>
<protein>
    <submittedName>
        <fullName evidence="1">Uncharacterized protein</fullName>
    </submittedName>
</protein>
<accession>A0A6J5Y3I2</accession>
<dbReference type="Proteomes" id="UP000507245">
    <property type="component" value="Unassembled WGS sequence"/>
</dbReference>
<organism evidence="1 2">
    <name type="scientific">Prunus armeniaca</name>
    <name type="common">Apricot</name>
    <name type="synonym">Armeniaca vulgaris</name>
    <dbReference type="NCBI Taxonomy" id="36596"/>
    <lineage>
        <taxon>Eukaryota</taxon>
        <taxon>Viridiplantae</taxon>
        <taxon>Streptophyta</taxon>
        <taxon>Embryophyta</taxon>
        <taxon>Tracheophyta</taxon>
        <taxon>Spermatophyta</taxon>
        <taxon>Magnoliopsida</taxon>
        <taxon>eudicotyledons</taxon>
        <taxon>Gunneridae</taxon>
        <taxon>Pentapetalae</taxon>
        <taxon>rosids</taxon>
        <taxon>fabids</taxon>
        <taxon>Rosales</taxon>
        <taxon>Rosaceae</taxon>
        <taxon>Amygdaloideae</taxon>
        <taxon>Amygdaleae</taxon>
        <taxon>Prunus</taxon>
    </lineage>
</organism>
<name>A0A6J5Y3I2_PRUAR</name>
<keyword evidence="2" id="KW-1185">Reference proteome</keyword>
<evidence type="ECO:0000313" key="1">
    <source>
        <dbReference type="EMBL" id="CAB4319991.1"/>
    </source>
</evidence>
<proteinExistence type="predicted"/>